<dbReference type="OMA" id="YWNPCSF"/>
<reference evidence="2" key="3">
    <citation type="submission" date="2025-09" db="UniProtKB">
        <authorList>
            <consortium name="Ensembl"/>
        </authorList>
    </citation>
    <scope>IDENTIFICATION</scope>
</reference>
<accession>A0A4X2K3Q2</accession>
<organism evidence="2 3">
    <name type="scientific">Vombatus ursinus</name>
    <name type="common">Common wombat</name>
    <dbReference type="NCBI Taxonomy" id="29139"/>
    <lineage>
        <taxon>Eukaryota</taxon>
        <taxon>Metazoa</taxon>
        <taxon>Chordata</taxon>
        <taxon>Craniata</taxon>
        <taxon>Vertebrata</taxon>
        <taxon>Euteleostomi</taxon>
        <taxon>Mammalia</taxon>
        <taxon>Metatheria</taxon>
        <taxon>Diprotodontia</taxon>
        <taxon>Vombatidae</taxon>
        <taxon>Vombatus</taxon>
    </lineage>
</organism>
<dbReference type="PANTHER" id="PTHR31410:SF1">
    <property type="entry name" value="POST-GPI ATTACHMENT TO PROTEINS FACTOR 4"/>
    <property type="match status" value="1"/>
</dbReference>
<feature type="transmembrane region" description="Helical" evidence="1">
    <location>
        <begin position="286"/>
        <end position="306"/>
    </location>
</feature>
<dbReference type="GO" id="GO:0016757">
    <property type="term" value="F:glycosyltransferase activity"/>
    <property type="evidence" value="ECO:0007669"/>
    <property type="project" value="Ensembl"/>
</dbReference>
<protein>
    <submittedName>
        <fullName evidence="2">Post-GPI attachment to proteins GalNAc transferase 4</fullName>
    </submittedName>
</protein>
<dbReference type="OrthoDB" id="2016523at2759"/>
<feature type="transmembrane region" description="Helical" evidence="1">
    <location>
        <begin position="255"/>
        <end position="274"/>
    </location>
</feature>
<keyword evidence="1" id="KW-0472">Membrane</keyword>
<reference evidence="3" key="1">
    <citation type="submission" date="2018-12" db="EMBL/GenBank/DDBJ databases">
        <authorList>
            <person name="Yazar S."/>
        </authorList>
    </citation>
    <scope>NUCLEOTIDE SEQUENCE [LARGE SCALE GENOMIC DNA]</scope>
</reference>
<reference evidence="2" key="2">
    <citation type="submission" date="2025-08" db="UniProtKB">
        <authorList>
            <consortium name="Ensembl"/>
        </authorList>
    </citation>
    <scope>IDENTIFICATION</scope>
</reference>
<evidence type="ECO:0000256" key="1">
    <source>
        <dbReference type="SAM" id="Phobius"/>
    </source>
</evidence>
<dbReference type="Proteomes" id="UP000314987">
    <property type="component" value="Unassembled WGS sequence"/>
</dbReference>
<keyword evidence="1" id="KW-0812">Transmembrane</keyword>
<evidence type="ECO:0000313" key="3">
    <source>
        <dbReference type="Proteomes" id="UP000314987"/>
    </source>
</evidence>
<dbReference type="CDD" id="cd22190">
    <property type="entry name" value="PGAP4"/>
    <property type="match status" value="1"/>
</dbReference>
<dbReference type="AlphaFoldDB" id="A0A4X2K3Q2"/>
<dbReference type="GO" id="GO:0006506">
    <property type="term" value="P:GPI anchor biosynthetic process"/>
    <property type="evidence" value="ECO:0007669"/>
    <property type="project" value="Ensembl"/>
</dbReference>
<dbReference type="GeneTree" id="ENSGT00500000045018"/>
<dbReference type="InterPro" id="IPR029675">
    <property type="entry name" value="PGAP4"/>
</dbReference>
<sequence>MMLFRKPRLLSWSSPALHFFFLTIVTFGILAPLTCHRLLHSYFYVRHWHLNQMSEEFLKQSLKAGEAALHYFKNLQALDVTLPKGRQVPSRPWLLITIVTVSRQPEFHYVLQVASQFHRLLQQCGHPCQSHQLFLCDVDWNSRHQDAKLLANFIPVTSRFAGTKRVNISRSVLTSTFEKEKQDYAYCLEKSLQNYNPEYVLMVEDDAIPEEQIFSVLRHLLETRLSEPHLKDALYLKLYHPERLQCYFNPEPMRILEWFGVGMFLGPLLGWAYVKIANLPGLNYRIVVFFSLYSMGLAELVGRHYLLELRRLAPALYNVVPTTQCCTPAMLFPASSAQRTVSYLAEISCRGGFAKDMALYSFLQDKNERAYVVEPNLVRHIGLYSSLRFNYKPKLL</sequence>
<dbReference type="Ensembl" id="ENSVURT00010004343.1">
    <property type="protein sequence ID" value="ENSVURP00010003835.1"/>
    <property type="gene ID" value="ENSVURG00010003075.1"/>
</dbReference>
<name>A0A4X2K3Q2_VOMUR</name>
<keyword evidence="3" id="KW-1185">Reference proteome</keyword>
<gene>
    <name evidence="2" type="primary">PGAP4</name>
</gene>
<dbReference type="GO" id="GO:0000139">
    <property type="term" value="C:Golgi membrane"/>
    <property type="evidence" value="ECO:0007669"/>
    <property type="project" value="Ensembl"/>
</dbReference>
<keyword evidence="1" id="KW-1133">Transmembrane helix</keyword>
<evidence type="ECO:0000313" key="2">
    <source>
        <dbReference type="Ensembl" id="ENSVURP00010003835.1"/>
    </source>
</evidence>
<feature type="transmembrane region" description="Helical" evidence="1">
    <location>
        <begin position="20"/>
        <end position="39"/>
    </location>
</feature>
<dbReference type="PANTHER" id="PTHR31410">
    <property type="entry name" value="TRANSMEMBRANE PROTEIN 246"/>
    <property type="match status" value="1"/>
</dbReference>
<proteinExistence type="predicted"/>